<feature type="domain" description="Tyr recombinase" evidence="5">
    <location>
        <begin position="175"/>
        <end position="344"/>
    </location>
</feature>
<reference evidence="6" key="1">
    <citation type="submission" date="2021-03" db="EMBL/GenBank/DDBJ databases">
        <title>Whole Genome Sequence of Bradyrhizobium sp. Strain 144S4.</title>
        <authorList>
            <person name="Bromfield E.S.P."/>
            <person name="Cloutier S."/>
        </authorList>
    </citation>
    <scope>NUCLEOTIDE SEQUENCE [LARGE SCALE GENOMIC DNA]</scope>
    <source>
        <strain evidence="6">144S4</strain>
    </source>
</reference>
<dbReference type="AlphaFoldDB" id="A0A939MIX2"/>
<dbReference type="GO" id="GO:0006310">
    <property type="term" value="P:DNA recombination"/>
    <property type="evidence" value="ECO:0007669"/>
    <property type="project" value="UniProtKB-KW"/>
</dbReference>
<comment type="caution">
    <text evidence="6">The sequence shown here is derived from an EMBL/GenBank/DDBJ whole genome shotgun (WGS) entry which is preliminary data.</text>
</comment>
<dbReference type="InterPro" id="IPR002104">
    <property type="entry name" value="Integrase_catalytic"/>
</dbReference>
<dbReference type="Gene3D" id="1.10.150.130">
    <property type="match status" value="1"/>
</dbReference>
<dbReference type="InterPro" id="IPR013762">
    <property type="entry name" value="Integrase-like_cat_sf"/>
</dbReference>
<dbReference type="Gene3D" id="1.10.443.10">
    <property type="entry name" value="Intergrase catalytic core"/>
    <property type="match status" value="1"/>
</dbReference>
<dbReference type="InterPro" id="IPR011010">
    <property type="entry name" value="DNA_brk_join_enz"/>
</dbReference>
<accession>A0A939MIX2</accession>
<dbReference type="PROSITE" id="PS51898">
    <property type="entry name" value="TYR_RECOMBINASE"/>
    <property type="match status" value="1"/>
</dbReference>
<keyword evidence="3" id="KW-0238">DNA-binding</keyword>
<dbReference type="GO" id="GO:0003677">
    <property type="term" value="F:DNA binding"/>
    <property type="evidence" value="ECO:0007669"/>
    <property type="project" value="UniProtKB-KW"/>
</dbReference>
<dbReference type="InterPro" id="IPR010998">
    <property type="entry name" value="Integrase_recombinase_N"/>
</dbReference>
<evidence type="ECO:0000256" key="3">
    <source>
        <dbReference type="ARBA" id="ARBA00023125"/>
    </source>
</evidence>
<dbReference type="InterPro" id="IPR050090">
    <property type="entry name" value="Tyrosine_recombinase_XerCD"/>
</dbReference>
<organism evidence="6">
    <name type="scientific">Bradyrhizobium barranii subsp. barranii</name>
    <dbReference type="NCBI Taxonomy" id="2823807"/>
    <lineage>
        <taxon>Bacteria</taxon>
        <taxon>Pseudomonadati</taxon>
        <taxon>Pseudomonadota</taxon>
        <taxon>Alphaproteobacteria</taxon>
        <taxon>Hyphomicrobiales</taxon>
        <taxon>Nitrobacteraceae</taxon>
        <taxon>Bradyrhizobium</taxon>
        <taxon>Bradyrhizobium barranii</taxon>
    </lineage>
</organism>
<proteinExistence type="inferred from homology"/>
<dbReference type="SUPFAM" id="SSF56349">
    <property type="entry name" value="DNA breaking-rejoining enzymes"/>
    <property type="match status" value="1"/>
</dbReference>
<evidence type="ECO:0000256" key="1">
    <source>
        <dbReference type="ARBA" id="ARBA00008857"/>
    </source>
</evidence>
<evidence type="ECO:0000259" key="5">
    <source>
        <dbReference type="PROSITE" id="PS51898"/>
    </source>
</evidence>
<dbReference type="PANTHER" id="PTHR30349">
    <property type="entry name" value="PHAGE INTEGRASE-RELATED"/>
    <property type="match status" value="1"/>
</dbReference>
<evidence type="ECO:0000256" key="4">
    <source>
        <dbReference type="ARBA" id="ARBA00023172"/>
    </source>
</evidence>
<dbReference type="EMBL" id="JAGEMI010000001">
    <property type="protein sequence ID" value="MBO1866882.1"/>
    <property type="molecule type" value="Genomic_DNA"/>
</dbReference>
<keyword evidence="4" id="KW-0233">DNA recombination</keyword>
<keyword evidence="2" id="KW-0229">DNA integration</keyword>
<dbReference type="Pfam" id="PF00589">
    <property type="entry name" value="Phage_integrase"/>
    <property type="match status" value="1"/>
</dbReference>
<gene>
    <name evidence="6" type="ORF">J4G43_40130</name>
</gene>
<evidence type="ECO:0000256" key="2">
    <source>
        <dbReference type="ARBA" id="ARBA00022908"/>
    </source>
</evidence>
<comment type="similarity">
    <text evidence="1">Belongs to the 'phage' integrase family.</text>
</comment>
<evidence type="ECO:0000313" key="6">
    <source>
        <dbReference type="EMBL" id="MBO1866882.1"/>
    </source>
</evidence>
<name>A0A939MIX2_9BRAD</name>
<dbReference type="PANTHER" id="PTHR30349:SF64">
    <property type="entry name" value="PROPHAGE INTEGRASE INTD-RELATED"/>
    <property type="match status" value="1"/>
</dbReference>
<sequence>MQHPPWTSGERSVRVNLEGIHKVKVTLSSGEPKTYYYAYRGGPQIKAEPGTPDFIQQYQEAHSNLWQPRAGTFVSVIARYKAAPEFTKIAASTRRDYLRYIKLIEDEFADLPIAALADHRIRGDFKGWRDKFANTPRKADLAWTVLARILSFAKDRGIITSNPCERGGRLYVADRRDKIWTEQDIAAVLSVASEEIRLALILALWSGQRQGDLLRLPWSAYESPHIRLRQSKGGRRVVMPAGTPLRALLDTTQRRGPLILTNTLGRPWTSDGFRTSWAKACERAGIGDLTFHDLRGTAVVRLAIAGASVPQIAAVTGHSLKDVESILDAHYLGRDIQLAEAAVLKLEARTEL</sequence>
<protein>
    <submittedName>
        <fullName evidence="6">Tyrosine-type recombinase/integrase</fullName>
    </submittedName>
</protein>
<dbReference type="GO" id="GO:0015074">
    <property type="term" value="P:DNA integration"/>
    <property type="evidence" value="ECO:0007669"/>
    <property type="project" value="UniProtKB-KW"/>
</dbReference>